<dbReference type="Proteomes" id="UP000034081">
    <property type="component" value="Unassembled WGS sequence"/>
</dbReference>
<dbReference type="InterPro" id="IPR013538">
    <property type="entry name" value="ASHA1/2-like_C"/>
</dbReference>
<evidence type="ECO:0000313" key="4">
    <source>
        <dbReference type="Proteomes" id="UP000034081"/>
    </source>
</evidence>
<comment type="similarity">
    <text evidence="1">Belongs to the AHA1 family.</text>
</comment>
<protein>
    <submittedName>
        <fullName evidence="3">Activator of Hsp90 ATPase 1 family protein</fullName>
    </submittedName>
</protein>
<evidence type="ECO:0000256" key="1">
    <source>
        <dbReference type="ARBA" id="ARBA00006817"/>
    </source>
</evidence>
<dbReference type="EMBL" id="LBVL01000005">
    <property type="protein sequence ID" value="KKQ85550.1"/>
    <property type="molecule type" value="Genomic_DNA"/>
</dbReference>
<dbReference type="InterPro" id="IPR023393">
    <property type="entry name" value="START-like_dom_sf"/>
</dbReference>
<comment type="caution">
    <text evidence="3">The sequence shown here is derived from an EMBL/GenBank/DDBJ whole genome shotgun (WGS) entry which is preliminary data.</text>
</comment>
<accession>A0A0G0LCB7</accession>
<gene>
    <name evidence="3" type="ORF">UT08_C0005G0001</name>
</gene>
<sequence length="136" mass="15596">MVFDIIDEMKTIIKEYHIWASQDKVWDALVNPKTIEKWGAGPAKMSSKKSEKFSLWGGSIYGTNLEVIPQKRLVQEWYSDDDPDTATKAVFILTHKDGCTTLFLKHSGLTSKNYDSVDKGWDDFYLGEIKDLLEKD</sequence>
<name>A0A0G0LCB7_9BACT</name>
<dbReference type="SUPFAM" id="SSF55961">
    <property type="entry name" value="Bet v1-like"/>
    <property type="match status" value="1"/>
</dbReference>
<evidence type="ECO:0000259" key="2">
    <source>
        <dbReference type="Pfam" id="PF08327"/>
    </source>
</evidence>
<dbReference type="Gene3D" id="3.30.530.20">
    <property type="match status" value="1"/>
</dbReference>
<dbReference type="STRING" id="1618570.UT08_C0005G0001"/>
<organism evidence="3 4">
    <name type="scientific">Candidatus Woesebacteria bacterium GW2011_GWB1_38_8</name>
    <dbReference type="NCBI Taxonomy" id="1618570"/>
    <lineage>
        <taxon>Bacteria</taxon>
        <taxon>Candidatus Woeseibacteriota</taxon>
    </lineage>
</organism>
<dbReference type="AlphaFoldDB" id="A0A0G0LCB7"/>
<proteinExistence type="inferred from homology"/>
<feature type="domain" description="Activator of Hsp90 ATPase homologue 1/2-like C-terminal" evidence="2">
    <location>
        <begin position="20"/>
        <end position="134"/>
    </location>
</feature>
<dbReference type="Pfam" id="PF08327">
    <property type="entry name" value="AHSA1"/>
    <property type="match status" value="1"/>
</dbReference>
<reference evidence="3 4" key="1">
    <citation type="journal article" date="2015" name="Nature">
        <title>rRNA introns, odd ribosomes, and small enigmatic genomes across a large radiation of phyla.</title>
        <authorList>
            <person name="Brown C.T."/>
            <person name="Hug L.A."/>
            <person name="Thomas B.C."/>
            <person name="Sharon I."/>
            <person name="Castelle C.J."/>
            <person name="Singh A."/>
            <person name="Wilkins M.J."/>
            <person name="Williams K.H."/>
            <person name="Banfield J.F."/>
        </authorList>
    </citation>
    <scope>NUCLEOTIDE SEQUENCE [LARGE SCALE GENOMIC DNA]</scope>
</reference>
<evidence type="ECO:0000313" key="3">
    <source>
        <dbReference type="EMBL" id="KKQ85550.1"/>
    </source>
</evidence>